<protein>
    <submittedName>
        <fullName evidence="2">DUF3244 domain-containing protein</fullName>
    </submittedName>
</protein>
<dbReference type="Pfam" id="PF11589">
    <property type="entry name" value="DUF3244"/>
    <property type="match status" value="1"/>
</dbReference>
<gene>
    <name evidence="2" type="ORF">DW712_15420</name>
</gene>
<name>A0A414L723_9BACE</name>
<dbReference type="EMBL" id="QSKV01000010">
    <property type="protein sequence ID" value="RHE90417.1"/>
    <property type="molecule type" value="Genomic_DNA"/>
</dbReference>
<dbReference type="InterPro" id="IPR021638">
    <property type="entry name" value="DUF3244"/>
</dbReference>
<dbReference type="RefSeq" id="WP_118222745.1">
    <property type="nucleotide sequence ID" value="NZ_JADNIJ010000010.1"/>
</dbReference>
<organism evidence="2 3">
    <name type="scientific">Bacteroides intestinalis</name>
    <dbReference type="NCBI Taxonomy" id="329854"/>
    <lineage>
        <taxon>Bacteria</taxon>
        <taxon>Pseudomonadati</taxon>
        <taxon>Bacteroidota</taxon>
        <taxon>Bacteroidia</taxon>
        <taxon>Bacteroidales</taxon>
        <taxon>Bacteroidaceae</taxon>
        <taxon>Bacteroides</taxon>
    </lineage>
</organism>
<feature type="chain" id="PRO_5019387955" evidence="1">
    <location>
        <begin position="24"/>
        <end position="130"/>
    </location>
</feature>
<keyword evidence="1" id="KW-0732">Signal</keyword>
<dbReference type="Gene3D" id="2.60.40.3080">
    <property type="match status" value="1"/>
</dbReference>
<evidence type="ECO:0000313" key="2">
    <source>
        <dbReference type="EMBL" id="RHE90417.1"/>
    </source>
</evidence>
<evidence type="ECO:0000256" key="1">
    <source>
        <dbReference type="SAM" id="SignalP"/>
    </source>
</evidence>
<sequence length="130" mass="14263">MRNKVLYLQLCLLFIISSLPVQKAQAGEKDTPTEYNTPIYGEWSTKARSLSPIPFTASISGDQLTLKCASPGYDINITIVNANGQPVWQRDIAAPETSFVSIPLDSLPQGSYTIEISNDYGGYLQGTFQL</sequence>
<reference evidence="2 3" key="1">
    <citation type="submission" date="2018-08" db="EMBL/GenBank/DDBJ databases">
        <title>A genome reference for cultivated species of the human gut microbiota.</title>
        <authorList>
            <person name="Zou Y."/>
            <person name="Xue W."/>
            <person name="Luo G."/>
        </authorList>
    </citation>
    <scope>NUCLEOTIDE SEQUENCE [LARGE SCALE GENOMIC DNA]</scope>
    <source>
        <strain evidence="2 3">AM27-17</strain>
    </source>
</reference>
<evidence type="ECO:0000313" key="3">
    <source>
        <dbReference type="Proteomes" id="UP000285650"/>
    </source>
</evidence>
<proteinExistence type="predicted"/>
<comment type="caution">
    <text evidence="2">The sequence shown here is derived from an EMBL/GenBank/DDBJ whole genome shotgun (WGS) entry which is preliminary data.</text>
</comment>
<dbReference type="AlphaFoldDB" id="A0A414L723"/>
<feature type="signal peptide" evidence="1">
    <location>
        <begin position="1"/>
        <end position="23"/>
    </location>
</feature>
<dbReference type="Proteomes" id="UP000285650">
    <property type="component" value="Unassembled WGS sequence"/>
</dbReference>
<accession>A0A414L723</accession>